<proteinExistence type="predicted"/>
<dbReference type="Proteomes" id="UP000612362">
    <property type="component" value="Unassembled WGS sequence"/>
</dbReference>
<evidence type="ECO:0000313" key="1">
    <source>
        <dbReference type="EMBL" id="GHO48678.1"/>
    </source>
</evidence>
<dbReference type="AlphaFoldDB" id="A0A8J3IAF9"/>
<comment type="caution">
    <text evidence="1">The sequence shown here is derived from an EMBL/GenBank/DDBJ whole genome shotgun (WGS) entry which is preliminary data.</text>
</comment>
<name>A0A8J3IAF9_9CHLR</name>
<gene>
    <name evidence="1" type="ORF">KSX_68410</name>
</gene>
<accession>A0A8J3IAF9</accession>
<organism evidence="1 2">
    <name type="scientific">Ktedonospora formicarum</name>
    <dbReference type="NCBI Taxonomy" id="2778364"/>
    <lineage>
        <taxon>Bacteria</taxon>
        <taxon>Bacillati</taxon>
        <taxon>Chloroflexota</taxon>
        <taxon>Ktedonobacteria</taxon>
        <taxon>Ktedonobacterales</taxon>
        <taxon>Ktedonobacteraceae</taxon>
        <taxon>Ktedonospora</taxon>
    </lineage>
</organism>
<evidence type="ECO:0000313" key="2">
    <source>
        <dbReference type="Proteomes" id="UP000612362"/>
    </source>
</evidence>
<reference evidence="1" key="1">
    <citation type="submission" date="2020-10" db="EMBL/GenBank/DDBJ databases">
        <title>Taxonomic study of unclassified bacteria belonging to the class Ktedonobacteria.</title>
        <authorList>
            <person name="Yabe S."/>
            <person name="Wang C.M."/>
            <person name="Zheng Y."/>
            <person name="Sakai Y."/>
            <person name="Cavaletti L."/>
            <person name="Monciardini P."/>
            <person name="Donadio S."/>
        </authorList>
    </citation>
    <scope>NUCLEOTIDE SEQUENCE</scope>
    <source>
        <strain evidence="1">SOSP1-1</strain>
    </source>
</reference>
<dbReference type="EMBL" id="BNJF01000004">
    <property type="protein sequence ID" value="GHO48678.1"/>
    <property type="molecule type" value="Genomic_DNA"/>
</dbReference>
<keyword evidence="2" id="KW-1185">Reference proteome</keyword>
<sequence length="222" mass="24957">MGPVEKISLETQQFKWSVLSTGNCGILVKPLIGRHEREYHENQRLGLAFAHHVIQQLDGDPSSERLSTPQLLLDAADAVITDPDFMFLLMTTWRYVPEGVEICSVGANTVLVFEQDTIEEVIVPHTALEWLKQQGQSIHAPLFANPVTHMLGSRKSQKSCRIEDIRVALVPLLPTTTIAIIAEQLLVEAIQEQRIPRNELSSFIETWSPPGRMRTTSVLISW</sequence>
<protein>
    <submittedName>
        <fullName evidence="1">Uncharacterized protein</fullName>
    </submittedName>
</protein>